<keyword evidence="3" id="KW-1185">Reference proteome</keyword>
<dbReference type="InterPro" id="IPR043917">
    <property type="entry name" value="DUF5753"/>
</dbReference>
<dbReference type="CDD" id="cd00093">
    <property type="entry name" value="HTH_XRE"/>
    <property type="match status" value="1"/>
</dbReference>
<organism evidence="2 3">
    <name type="scientific">Streptomyces lycii</name>
    <dbReference type="NCBI Taxonomy" id="2654337"/>
    <lineage>
        <taxon>Bacteria</taxon>
        <taxon>Bacillati</taxon>
        <taxon>Actinomycetota</taxon>
        <taxon>Actinomycetes</taxon>
        <taxon>Kitasatosporales</taxon>
        <taxon>Streptomycetaceae</taxon>
        <taxon>Streptomyces</taxon>
    </lineage>
</organism>
<dbReference type="RefSeq" id="WP_098750791.1">
    <property type="nucleotide sequence ID" value="NZ_WHPN01000301.1"/>
</dbReference>
<reference evidence="2 3" key="1">
    <citation type="submission" date="2019-10" db="EMBL/GenBank/DDBJ databases">
        <title>Streptomyces tenebrisbrunneis sp.nov., an endogenous actinomycete isolated from of Lycium ruthenicum.</title>
        <authorList>
            <person name="Ma L."/>
        </authorList>
    </citation>
    <scope>NUCLEOTIDE SEQUENCE [LARGE SCALE GENOMIC DNA]</scope>
    <source>
        <strain evidence="2 3">TRM 66187</strain>
    </source>
</reference>
<dbReference type="InterPro" id="IPR001387">
    <property type="entry name" value="Cro/C1-type_HTH"/>
</dbReference>
<evidence type="ECO:0000259" key="1">
    <source>
        <dbReference type="PROSITE" id="PS50943"/>
    </source>
</evidence>
<protein>
    <submittedName>
        <fullName evidence="2">Helix-turn-helix domain-containing protein</fullName>
    </submittedName>
</protein>
<name>A0ABQ7FGM5_9ACTN</name>
<dbReference type="Gene3D" id="1.10.260.40">
    <property type="entry name" value="lambda repressor-like DNA-binding domains"/>
    <property type="match status" value="1"/>
</dbReference>
<dbReference type="Pfam" id="PF19054">
    <property type="entry name" value="DUF5753"/>
    <property type="match status" value="1"/>
</dbReference>
<dbReference type="Proteomes" id="UP000621266">
    <property type="component" value="Unassembled WGS sequence"/>
</dbReference>
<gene>
    <name evidence="2" type="ORF">GCU69_18305</name>
</gene>
<evidence type="ECO:0000313" key="2">
    <source>
        <dbReference type="EMBL" id="KAF4407747.1"/>
    </source>
</evidence>
<evidence type="ECO:0000313" key="3">
    <source>
        <dbReference type="Proteomes" id="UP000621266"/>
    </source>
</evidence>
<dbReference type="PROSITE" id="PS50943">
    <property type="entry name" value="HTH_CROC1"/>
    <property type="match status" value="1"/>
</dbReference>
<dbReference type="Pfam" id="PF13560">
    <property type="entry name" value="HTH_31"/>
    <property type="match status" value="1"/>
</dbReference>
<feature type="domain" description="HTH cro/C1-type" evidence="1">
    <location>
        <begin position="21"/>
        <end position="75"/>
    </location>
</feature>
<sequence length="269" mass="29434">MVAPRELDPTSSVLAFFGSELRRHRTAAGLSQDRLGEVVNYTGSLVGQVETARRSPSRDFAERVDAALGTDGALSRLWPLVNRDSHPAWFRGYVQLEKSATGIRSFQPQVVHGLLQTEGYARALLSTLKPDDLADRLAARLERQRILDQNKPPRLWVILDEAVLRRTVGGPDVQRGQLAHLVAMAARSRVVLQVLPFSAGAHPGVDGALTLLSFTDEQDVAYCEGYGSSQLIDSAPEVEECDFRYDLVRAAALSPDASVGMIVTVMEEL</sequence>
<proteinExistence type="predicted"/>
<dbReference type="EMBL" id="WHPN01000301">
    <property type="protein sequence ID" value="KAF4407747.1"/>
    <property type="molecule type" value="Genomic_DNA"/>
</dbReference>
<dbReference type="InterPro" id="IPR010982">
    <property type="entry name" value="Lambda_DNA-bd_dom_sf"/>
</dbReference>
<comment type="caution">
    <text evidence="2">The sequence shown here is derived from an EMBL/GenBank/DDBJ whole genome shotgun (WGS) entry which is preliminary data.</text>
</comment>
<accession>A0ABQ7FGM5</accession>
<dbReference type="SUPFAM" id="SSF47413">
    <property type="entry name" value="lambda repressor-like DNA-binding domains"/>
    <property type="match status" value="1"/>
</dbReference>
<dbReference type="SMART" id="SM00530">
    <property type="entry name" value="HTH_XRE"/>
    <property type="match status" value="1"/>
</dbReference>